<feature type="domain" description="AAA+ ATPase" evidence="1">
    <location>
        <begin position="16"/>
        <end position="159"/>
    </location>
</feature>
<proteinExistence type="predicted"/>
<dbReference type="InterPro" id="IPR027417">
    <property type="entry name" value="P-loop_NTPase"/>
</dbReference>
<dbReference type="PANTHER" id="PTHR43566">
    <property type="entry name" value="CONSERVED PROTEIN"/>
    <property type="match status" value="1"/>
</dbReference>
<name>A0A1J5R377_9ZZZZ</name>
<dbReference type="Gene3D" id="3.40.50.300">
    <property type="entry name" value="P-loop containing nucleotide triphosphate hydrolases"/>
    <property type="match status" value="1"/>
</dbReference>
<dbReference type="EMBL" id="MLJW01000294">
    <property type="protein sequence ID" value="OIQ90385.1"/>
    <property type="molecule type" value="Genomic_DNA"/>
</dbReference>
<dbReference type="InterPro" id="IPR041682">
    <property type="entry name" value="AAA_14"/>
</dbReference>
<sequence length="400" mass="43737">MIKRRAESRIKELLTRFPAVALLGPRQVGKTTLSLDLIAQSIRPSLYLDLERPADRAKLADADAYLDSHEEKLIVLDELQRVPELFGVLRGIIDRRRQKGARHGHFLLLGSASIDLLKQSSETLAGRIATVELTPLLANEVAEAATASGRDRLWLRGGFPESTLARNSAESLEWREAFISTYLERDIPALGPRIPAETLRRFWTMLAHQQGALLNASALAAGLGVSGQSVARYLDLMVDLFLVRRLQPWTSNPRKRLVKSPKCYVRDSGLVHALLGLKDLDTLLGHPVTGGSWEGFVVESLLACAPAGTRSSFYRTSAGAEIDLVLEIGPTERWAVEIKRSSAPTVSKGFHLGSDDIDATRRIVVHAGAESFALGAGVEALTLQDAMQAVENAEIAARKF</sequence>
<dbReference type="InterPro" id="IPR025420">
    <property type="entry name" value="DUF4143"/>
</dbReference>
<evidence type="ECO:0000313" key="2">
    <source>
        <dbReference type="EMBL" id="OIQ90385.1"/>
    </source>
</evidence>
<protein>
    <recommendedName>
        <fullName evidence="1">AAA+ ATPase domain-containing protein</fullName>
    </recommendedName>
</protein>
<dbReference type="Pfam" id="PF13173">
    <property type="entry name" value="AAA_14"/>
    <property type="match status" value="1"/>
</dbReference>
<dbReference type="SMART" id="SM00382">
    <property type="entry name" value="AAA"/>
    <property type="match status" value="1"/>
</dbReference>
<evidence type="ECO:0000259" key="1">
    <source>
        <dbReference type="SMART" id="SM00382"/>
    </source>
</evidence>
<dbReference type="AlphaFoldDB" id="A0A1J5R377"/>
<organism evidence="2">
    <name type="scientific">mine drainage metagenome</name>
    <dbReference type="NCBI Taxonomy" id="410659"/>
    <lineage>
        <taxon>unclassified sequences</taxon>
        <taxon>metagenomes</taxon>
        <taxon>ecological metagenomes</taxon>
    </lineage>
</organism>
<dbReference type="InterPro" id="IPR003593">
    <property type="entry name" value="AAA+_ATPase"/>
</dbReference>
<comment type="caution">
    <text evidence="2">The sequence shown here is derived from an EMBL/GenBank/DDBJ whole genome shotgun (WGS) entry which is preliminary data.</text>
</comment>
<dbReference type="PANTHER" id="PTHR43566:SF2">
    <property type="entry name" value="DUF4143 DOMAIN-CONTAINING PROTEIN"/>
    <property type="match status" value="1"/>
</dbReference>
<accession>A0A1J5R377</accession>
<reference evidence="2" key="1">
    <citation type="submission" date="2016-10" db="EMBL/GenBank/DDBJ databases">
        <title>Sequence of Gallionella enrichment culture.</title>
        <authorList>
            <person name="Poehlein A."/>
            <person name="Muehling M."/>
            <person name="Daniel R."/>
        </authorList>
    </citation>
    <scope>NUCLEOTIDE SEQUENCE</scope>
</reference>
<dbReference type="Pfam" id="PF13635">
    <property type="entry name" value="DUF4143"/>
    <property type="match status" value="1"/>
</dbReference>
<gene>
    <name evidence="2" type="ORF">GALL_277230</name>
</gene>
<dbReference type="SUPFAM" id="SSF52540">
    <property type="entry name" value="P-loop containing nucleoside triphosphate hydrolases"/>
    <property type="match status" value="1"/>
</dbReference>